<keyword evidence="2" id="KW-1185">Reference proteome</keyword>
<proteinExistence type="predicted"/>
<accession>A0A8H4J0S4</accession>
<evidence type="ECO:0000313" key="1">
    <source>
        <dbReference type="EMBL" id="KAF4309742.1"/>
    </source>
</evidence>
<dbReference type="SUPFAM" id="SSF53474">
    <property type="entry name" value="alpha/beta-Hydrolases"/>
    <property type="match status" value="1"/>
</dbReference>
<evidence type="ECO:0000313" key="2">
    <source>
        <dbReference type="Proteomes" id="UP000572817"/>
    </source>
</evidence>
<dbReference type="Proteomes" id="UP000572817">
    <property type="component" value="Unassembled WGS sequence"/>
</dbReference>
<organism evidence="1 2">
    <name type="scientific">Botryosphaeria dothidea</name>
    <dbReference type="NCBI Taxonomy" id="55169"/>
    <lineage>
        <taxon>Eukaryota</taxon>
        <taxon>Fungi</taxon>
        <taxon>Dikarya</taxon>
        <taxon>Ascomycota</taxon>
        <taxon>Pezizomycotina</taxon>
        <taxon>Dothideomycetes</taxon>
        <taxon>Dothideomycetes incertae sedis</taxon>
        <taxon>Botryosphaeriales</taxon>
        <taxon>Botryosphaeriaceae</taxon>
        <taxon>Botryosphaeria</taxon>
    </lineage>
</organism>
<comment type="caution">
    <text evidence="1">The sequence shown here is derived from an EMBL/GenBank/DDBJ whole genome shotgun (WGS) entry which is preliminary data.</text>
</comment>
<dbReference type="EMBL" id="WWBZ02000016">
    <property type="protein sequence ID" value="KAF4309742.1"/>
    <property type="molecule type" value="Genomic_DNA"/>
</dbReference>
<dbReference type="Gene3D" id="3.40.50.1820">
    <property type="entry name" value="alpha/beta hydrolase"/>
    <property type="match status" value="1"/>
</dbReference>
<gene>
    <name evidence="1" type="ORF">GTA08_BOTSDO02632</name>
</gene>
<dbReference type="AlphaFoldDB" id="A0A8H4J0S4"/>
<reference evidence="1" key="1">
    <citation type="submission" date="2020-04" db="EMBL/GenBank/DDBJ databases">
        <title>Genome Assembly and Annotation of Botryosphaeria dothidea sdau 11-99, a Latent Pathogen of Apple Fruit Ring Rot in China.</title>
        <authorList>
            <person name="Yu C."/>
            <person name="Diao Y."/>
            <person name="Lu Q."/>
            <person name="Zhao J."/>
            <person name="Cui S."/>
            <person name="Peng C."/>
            <person name="He B."/>
            <person name="Liu H."/>
        </authorList>
    </citation>
    <scope>NUCLEOTIDE SEQUENCE [LARGE SCALE GENOMIC DNA]</scope>
    <source>
        <strain evidence="1">Sdau11-99</strain>
    </source>
</reference>
<dbReference type="GO" id="GO:0016787">
    <property type="term" value="F:hydrolase activity"/>
    <property type="evidence" value="ECO:0007669"/>
    <property type="project" value="UniProtKB-KW"/>
</dbReference>
<name>A0A8H4J0S4_9PEZI</name>
<dbReference type="OrthoDB" id="284184at2759"/>
<sequence>MREWLVGDKRRTLKPWARDSAMLETVYAHSQGTFFESPIMWYRAFVENYHYEVEKDLPLEVDQVGVPLIHIAGAEDSIGPPQLYDDPEMQALVPDLTTMSLRFCPSRLEHEEW</sequence>
<protein>
    <submittedName>
        <fullName evidence="1">Alpha/beta hydrolase fold-1</fullName>
    </submittedName>
</protein>
<dbReference type="InterPro" id="IPR029058">
    <property type="entry name" value="AB_hydrolase_fold"/>
</dbReference>
<keyword evidence="1" id="KW-0378">Hydrolase</keyword>